<dbReference type="GO" id="GO:0019346">
    <property type="term" value="P:transsulfuration"/>
    <property type="evidence" value="ECO:0007669"/>
    <property type="project" value="InterPro"/>
</dbReference>
<evidence type="ECO:0000256" key="3">
    <source>
        <dbReference type="ARBA" id="ARBA00022679"/>
    </source>
</evidence>
<dbReference type="FunFam" id="3.40.640.10:FF:000035">
    <property type="entry name" value="O-succinylhomoserine sulfhydrylase"/>
    <property type="match status" value="1"/>
</dbReference>
<organism evidence="7 8">
    <name type="scientific">Carnobacterium maltaromaticum</name>
    <name type="common">Carnobacterium piscicola</name>
    <dbReference type="NCBI Taxonomy" id="2751"/>
    <lineage>
        <taxon>Bacteria</taxon>
        <taxon>Bacillati</taxon>
        <taxon>Bacillota</taxon>
        <taxon>Bacilli</taxon>
        <taxon>Lactobacillales</taxon>
        <taxon>Carnobacteriaceae</taxon>
        <taxon>Carnobacterium</taxon>
    </lineage>
</organism>
<evidence type="ECO:0000313" key="7">
    <source>
        <dbReference type="EMBL" id="MDZ5757526.1"/>
    </source>
</evidence>
<protein>
    <submittedName>
        <fullName evidence="7">O-acetylhomoserine aminocarboxypropyltransferase/cysteine synthase</fullName>
    </submittedName>
</protein>
<dbReference type="Gene3D" id="3.90.1150.10">
    <property type="entry name" value="Aspartate Aminotransferase, domain 1"/>
    <property type="match status" value="1"/>
</dbReference>
<dbReference type="InterPro" id="IPR015421">
    <property type="entry name" value="PyrdxlP-dep_Trfase_major"/>
</dbReference>
<evidence type="ECO:0000256" key="4">
    <source>
        <dbReference type="ARBA" id="ARBA00022898"/>
    </source>
</evidence>
<dbReference type="GO" id="GO:0006535">
    <property type="term" value="P:cysteine biosynthetic process from serine"/>
    <property type="evidence" value="ECO:0007669"/>
    <property type="project" value="TreeGrafter"/>
</dbReference>
<dbReference type="Gene3D" id="3.40.640.10">
    <property type="entry name" value="Type I PLP-dependent aspartate aminotransferase-like (Major domain)"/>
    <property type="match status" value="1"/>
</dbReference>
<proteinExistence type="inferred from homology"/>
<dbReference type="InterPro" id="IPR015422">
    <property type="entry name" value="PyrdxlP-dep_Trfase_small"/>
</dbReference>
<dbReference type="InterPro" id="IPR000277">
    <property type="entry name" value="Cys/Met-Metab_PyrdxlP-dep_enz"/>
</dbReference>
<evidence type="ECO:0000256" key="5">
    <source>
        <dbReference type="PIRSR" id="PIRSR001434-2"/>
    </source>
</evidence>
<dbReference type="AlphaFoldDB" id="A0AAW9JVL1"/>
<accession>A0AAW9JVL1</accession>
<evidence type="ECO:0000313" key="8">
    <source>
        <dbReference type="Proteomes" id="UP001290462"/>
    </source>
</evidence>
<reference evidence="7" key="1">
    <citation type="submission" date="2023-08" db="EMBL/GenBank/DDBJ databases">
        <title>Genomic characterization of piscicolin 126 produced by Carnobacterium maltaromaticum CM22 strain isolated from salmon (Salmo salar).</title>
        <authorList>
            <person name="Gonzalez-Gragera E."/>
            <person name="Garcia-Lopez J.D."/>
            <person name="Teso-Perez C."/>
            <person name="Gimenez-Hernandez I."/>
            <person name="Peralta-Sanchez J.M."/>
            <person name="Valdivia E."/>
            <person name="Montalban-Lopez M."/>
            <person name="Martin-Platero A.M."/>
            <person name="Banos A."/>
            <person name="Martinez-Bueno M."/>
        </authorList>
    </citation>
    <scope>NUCLEOTIDE SEQUENCE</scope>
    <source>
        <strain evidence="7">CM22</strain>
    </source>
</reference>
<evidence type="ECO:0000256" key="1">
    <source>
        <dbReference type="ARBA" id="ARBA00001933"/>
    </source>
</evidence>
<feature type="modified residue" description="N6-(pyridoxal phosphate)lysine" evidence="5">
    <location>
        <position position="211"/>
    </location>
</feature>
<gene>
    <name evidence="7" type="ORF">RAK27_02535</name>
</gene>
<dbReference type="GO" id="GO:0005737">
    <property type="term" value="C:cytoplasm"/>
    <property type="evidence" value="ECO:0007669"/>
    <property type="project" value="TreeGrafter"/>
</dbReference>
<comment type="cofactor">
    <cofactor evidence="1 6">
        <name>pyridoxal 5'-phosphate</name>
        <dbReference type="ChEBI" id="CHEBI:597326"/>
    </cofactor>
</comment>
<dbReference type="Proteomes" id="UP001290462">
    <property type="component" value="Unassembled WGS sequence"/>
</dbReference>
<dbReference type="GO" id="GO:0030170">
    <property type="term" value="F:pyridoxal phosphate binding"/>
    <property type="evidence" value="ECO:0007669"/>
    <property type="project" value="InterPro"/>
</dbReference>
<dbReference type="GO" id="GO:0004124">
    <property type="term" value="F:cysteine synthase activity"/>
    <property type="evidence" value="ECO:0007669"/>
    <property type="project" value="TreeGrafter"/>
</dbReference>
<dbReference type="NCBIfam" id="TIGR01326">
    <property type="entry name" value="OAH_OAS_sulfhy"/>
    <property type="match status" value="1"/>
</dbReference>
<dbReference type="PANTHER" id="PTHR43797">
    <property type="entry name" value="HOMOCYSTEINE/CYSTEINE SYNTHASE"/>
    <property type="match status" value="1"/>
</dbReference>
<dbReference type="PANTHER" id="PTHR43797:SF3">
    <property type="entry name" value="O-ACETYLHOMOSERINE SULFHYDRYLASE"/>
    <property type="match status" value="1"/>
</dbReference>
<name>A0AAW9JVL1_CARML</name>
<dbReference type="GO" id="GO:0071269">
    <property type="term" value="P:L-homocysteine biosynthetic process"/>
    <property type="evidence" value="ECO:0007669"/>
    <property type="project" value="TreeGrafter"/>
</dbReference>
<dbReference type="SUPFAM" id="SSF53383">
    <property type="entry name" value="PLP-dependent transferases"/>
    <property type="match status" value="1"/>
</dbReference>
<dbReference type="RefSeq" id="WP_322808426.1">
    <property type="nucleotide sequence ID" value="NZ_JAVBVO010000002.1"/>
</dbReference>
<evidence type="ECO:0000256" key="6">
    <source>
        <dbReference type="RuleBase" id="RU362118"/>
    </source>
</evidence>
<dbReference type="InterPro" id="IPR006235">
    <property type="entry name" value="OAc-hSer/O-AcSer_sulfhydrylase"/>
</dbReference>
<keyword evidence="3" id="KW-0808">Transferase</keyword>
<comment type="caution">
    <text evidence="7">The sequence shown here is derived from an EMBL/GenBank/DDBJ whole genome shotgun (WGS) entry which is preliminary data.</text>
</comment>
<dbReference type="InterPro" id="IPR015424">
    <property type="entry name" value="PyrdxlP-dep_Trfase"/>
</dbReference>
<dbReference type="GO" id="GO:0003961">
    <property type="term" value="F:O-acetylhomoserine aminocarboxypropyltransferase activity"/>
    <property type="evidence" value="ECO:0007669"/>
    <property type="project" value="TreeGrafter"/>
</dbReference>
<dbReference type="Pfam" id="PF01053">
    <property type="entry name" value="Cys_Met_Meta_PP"/>
    <property type="match status" value="1"/>
</dbReference>
<keyword evidence="4 5" id="KW-0663">Pyridoxal phosphate</keyword>
<dbReference type="EMBL" id="JAVBVO010000002">
    <property type="protein sequence ID" value="MDZ5757526.1"/>
    <property type="molecule type" value="Genomic_DNA"/>
</dbReference>
<sequence length="429" mass="46625">MTKARQAYGKGTLAVQGTYQPKNGEPRVLPLYQSTTFAYEQAEDVAALFDLSAEGHLYSRISNPTVAVFEEKIALLEDGVAAVATSSGMAAIFNSILNIAKAGDNILSSKTIYGGTTNLFAVTLPKFGITTRFFDQDASPEEIIALADQNTKLVFGETIANPGLNIFDFEKFHSICKILDLPLIIDSSLTGPALCNPLKHGANIVVHSTTKYIDGHATALGGIVIDGGNFNWDNGKFDELVLPDDSYHGVRYVADFGQAAYATKLRVQLVRDLGNIQSPFNAYLSNLGSETLVLRSKKHSENALAVAKWLQEQKDVSFVRYPGLETDSHYPLAQKYLPNGASGMVTFGIKGGASAAKQFINHLNFIQLVIHCADIRTSILHPESSTHRQLNSEQLLESGVTEDLIRLSVGIEDTHDIIQDLAQALQTVH</sequence>
<dbReference type="CDD" id="cd00614">
    <property type="entry name" value="CGS_like"/>
    <property type="match status" value="1"/>
</dbReference>
<comment type="similarity">
    <text evidence="2 6">Belongs to the trans-sulfuration enzymes family.</text>
</comment>
<evidence type="ECO:0000256" key="2">
    <source>
        <dbReference type="ARBA" id="ARBA00009077"/>
    </source>
</evidence>
<dbReference type="PIRSF" id="PIRSF001434">
    <property type="entry name" value="CGS"/>
    <property type="match status" value="1"/>
</dbReference>